<evidence type="ECO:0000313" key="2">
    <source>
        <dbReference type="EMBL" id="MBK0383592.1"/>
    </source>
</evidence>
<name>A0ABS1BLD9_9SPHI</name>
<sequence length="256" mass="29038">MLSRIKFVKSILGAGIGSVLLPKLSFAATADNKEIYTSKLIYENELASEKDVANFIMEGQAKVSFPNGKMQMENKLDPSLGQKSNFVFWCDKDFPANISITWEFKPLKEPGLCMFFFAAQGKNEHSIFDKSLKQRAGEYGDYHHGDINTYHLSYFRRKQPNERVFNLCNLRKSYGFHMVAQGADPIPCVDNVVDPYQLKLIKFDNKISFFINDLSILSYTDDGKTFGSILNGGKIGFRQMAPLIGEYSNLRVYTLS</sequence>
<evidence type="ECO:0000256" key="1">
    <source>
        <dbReference type="SAM" id="SignalP"/>
    </source>
</evidence>
<accession>A0ABS1BLD9</accession>
<protein>
    <submittedName>
        <fullName evidence="2">DUF1961 family protein</fullName>
    </submittedName>
</protein>
<comment type="caution">
    <text evidence="2">The sequence shown here is derived from an EMBL/GenBank/DDBJ whole genome shotgun (WGS) entry which is preliminary data.</text>
</comment>
<dbReference type="InterPro" id="IPR013320">
    <property type="entry name" value="ConA-like_dom_sf"/>
</dbReference>
<dbReference type="Pfam" id="PF09224">
    <property type="entry name" value="DUF1961"/>
    <property type="match status" value="1"/>
</dbReference>
<reference evidence="2 3" key="1">
    <citation type="submission" date="2020-12" db="EMBL/GenBank/DDBJ databases">
        <title>Bacterial novel species Pedobacter sp. SD-b isolated from soil.</title>
        <authorList>
            <person name="Jung H.-Y."/>
        </authorList>
    </citation>
    <scope>NUCLEOTIDE SEQUENCE [LARGE SCALE GENOMIC DNA]</scope>
    <source>
        <strain evidence="2 3">SD-b</strain>
    </source>
</reference>
<dbReference type="SUPFAM" id="SSF49899">
    <property type="entry name" value="Concanavalin A-like lectins/glucanases"/>
    <property type="match status" value="1"/>
</dbReference>
<dbReference type="EMBL" id="JAEHFY010000015">
    <property type="protein sequence ID" value="MBK0383592.1"/>
    <property type="molecule type" value="Genomic_DNA"/>
</dbReference>
<dbReference type="Proteomes" id="UP000660024">
    <property type="component" value="Unassembled WGS sequence"/>
</dbReference>
<evidence type="ECO:0000313" key="3">
    <source>
        <dbReference type="Proteomes" id="UP000660024"/>
    </source>
</evidence>
<feature type="chain" id="PRO_5045480351" evidence="1">
    <location>
        <begin position="28"/>
        <end position="256"/>
    </location>
</feature>
<keyword evidence="3" id="KW-1185">Reference proteome</keyword>
<proteinExistence type="predicted"/>
<keyword evidence="1" id="KW-0732">Signal</keyword>
<organism evidence="2 3">
    <name type="scientific">Pedobacter segetis</name>
    <dbReference type="NCBI Taxonomy" id="2793069"/>
    <lineage>
        <taxon>Bacteria</taxon>
        <taxon>Pseudomonadati</taxon>
        <taxon>Bacteroidota</taxon>
        <taxon>Sphingobacteriia</taxon>
        <taxon>Sphingobacteriales</taxon>
        <taxon>Sphingobacteriaceae</taxon>
        <taxon>Pedobacter</taxon>
    </lineage>
</organism>
<dbReference type="RefSeq" id="WP_200586461.1">
    <property type="nucleotide sequence ID" value="NZ_JAEHFY010000015.1"/>
</dbReference>
<dbReference type="InterPro" id="IPR015305">
    <property type="entry name" value="DUF1961"/>
</dbReference>
<feature type="signal peptide" evidence="1">
    <location>
        <begin position="1"/>
        <end position="27"/>
    </location>
</feature>
<gene>
    <name evidence="2" type="ORF">I5M32_11550</name>
</gene>
<dbReference type="Gene3D" id="2.60.120.200">
    <property type="match status" value="1"/>
</dbReference>